<dbReference type="AlphaFoldDB" id="A0A5S6QET5"/>
<feature type="region of interest" description="Disordered" evidence="1">
    <location>
        <begin position="268"/>
        <end position="287"/>
    </location>
</feature>
<dbReference type="Proteomes" id="UP000046395">
    <property type="component" value="Unassembled WGS sequence"/>
</dbReference>
<dbReference type="WBParaSite" id="TMUE_1000005738.1">
    <property type="protein sequence ID" value="TMUE_1000005738.1"/>
    <property type="gene ID" value="WBGene00293519"/>
</dbReference>
<accession>A0A5S6QET5</accession>
<name>A0A5S6QET5_TRIMR</name>
<organism evidence="2 3">
    <name type="scientific">Trichuris muris</name>
    <name type="common">Mouse whipworm</name>
    <dbReference type="NCBI Taxonomy" id="70415"/>
    <lineage>
        <taxon>Eukaryota</taxon>
        <taxon>Metazoa</taxon>
        <taxon>Ecdysozoa</taxon>
        <taxon>Nematoda</taxon>
        <taxon>Enoplea</taxon>
        <taxon>Dorylaimia</taxon>
        <taxon>Trichinellida</taxon>
        <taxon>Trichuridae</taxon>
        <taxon>Trichuris</taxon>
    </lineage>
</organism>
<feature type="region of interest" description="Disordered" evidence="1">
    <location>
        <begin position="119"/>
        <end position="164"/>
    </location>
</feature>
<protein>
    <submittedName>
        <fullName evidence="3">Uncharacterized protein</fullName>
    </submittedName>
</protein>
<sequence>MEKAGVDRGRRKYHCKNGPLACHLSERFDAAADLLAPMAPVDFAVCSQMAVASEYQKEKEEERKEIEKGAKYPSLCPLQQFNRRRFAVLQEGEYTFAIGRNGGAPGGIAAVRRTFTDPSSLGTFPPKQATVQAPPRMGTSRRGSTRLLRGDPERGLSPNHRRERLHIDKTKPKPSLDAPSASTAVAILKTLSLSPWGIVPPTTGSPLNQLANTNLGPPELGRWSDVGAFEKLGYSKSICICKRSAFRAPPAPTPSAWAPAGETRQLESLAPSKRPPGRWGAKTDRRSNHARTRNLIGFSHRPGALERGQSAASAFQRVSKMAERPFPEKSDFTIPKGRSALGSNPHRQRVVLNHMFSLESWTYGYFRRAVSRWRRPAV</sequence>
<evidence type="ECO:0000313" key="3">
    <source>
        <dbReference type="WBParaSite" id="TMUE_1000005738.1"/>
    </source>
</evidence>
<evidence type="ECO:0000313" key="2">
    <source>
        <dbReference type="Proteomes" id="UP000046395"/>
    </source>
</evidence>
<evidence type="ECO:0000256" key="1">
    <source>
        <dbReference type="SAM" id="MobiDB-lite"/>
    </source>
</evidence>
<reference evidence="3" key="1">
    <citation type="submission" date="2019-12" db="UniProtKB">
        <authorList>
            <consortium name="WormBaseParasite"/>
        </authorList>
    </citation>
    <scope>IDENTIFICATION</scope>
</reference>
<keyword evidence="2" id="KW-1185">Reference proteome</keyword>
<proteinExistence type="predicted"/>